<name>A0A974P4P6_9CAUL</name>
<organism evidence="1">
    <name type="scientific">Phenylobacterium glaciei</name>
    <dbReference type="NCBI Taxonomy" id="2803784"/>
    <lineage>
        <taxon>Bacteria</taxon>
        <taxon>Pseudomonadati</taxon>
        <taxon>Pseudomonadota</taxon>
        <taxon>Alphaproteobacteria</taxon>
        <taxon>Caulobacterales</taxon>
        <taxon>Caulobacteraceae</taxon>
        <taxon>Phenylobacterium</taxon>
    </lineage>
</organism>
<sequence>METSEREQLAGMLAYVNVAEPLFLARLKKKYGVEAIEELKKAVRPGNEPERP</sequence>
<protein>
    <submittedName>
        <fullName evidence="1">Uncharacterized protein</fullName>
    </submittedName>
</protein>
<dbReference type="EMBL" id="CP068570">
    <property type="protein sequence ID" value="QQZ50994.1"/>
    <property type="molecule type" value="Genomic_DNA"/>
</dbReference>
<evidence type="ECO:0000313" key="1">
    <source>
        <dbReference type="EMBL" id="QQZ50994.1"/>
    </source>
</evidence>
<proteinExistence type="predicted"/>
<reference evidence="1" key="1">
    <citation type="submission" date="2021-01" db="EMBL/GenBank/DDBJ databases">
        <title>Genome sequence of Phenylobacterium sp. 20VBR1 isolated from a valley glaceir, Ny-Alesund, Svalbard.</title>
        <authorList>
            <person name="Thomas F.A."/>
            <person name="Krishnan K.P."/>
            <person name="Sinha R.K."/>
        </authorList>
    </citation>
    <scope>NUCLEOTIDE SEQUENCE</scope>
    <source>
        <strain evidence="1">20VBR1</strain>
    </source>
</reference>
<accession>A0A974P4P6</accession>
<dbReference type="AlphaFoldDB" id="A0A974P4P6"/>
<gene>
    <name evidence="1" type="ORF">JKL49_07230</name>
</gene>